<reference evidence="1" key="1">
    <citation type="submission" date="2020-03" db="EMBL/GenBank/DDBJ databases">
        <title>The deep terrestrial virosphere.</title>
        <authorList>
            <person name="Holmfeldt K."/>
            <person name="Nilsson E."/>
            <person name="Simone D."/>
            <person name="Lopez-Fernandez M."/>
            <person name="Wu X."/>
            <person name="de Brujin I."/>
            <person name="Lundin D."/>
            <person name="Andersson A."/>
            <person name="Bertilsson S."/>
            <person name="Dopson M."/>
        </authorList>
    </citation>
    <scope>NUCLEOTIDE SEQUENCE</scope>
    <source>
        <strain evidence="2">MM171A01476</strain>
        <strain evidence="3">MM171B01244</strain>
        <strain evidence="1">MM415B02825</strain>
    </source>
</reference>
<name>A0A6M3L0N2_9ZZZZ</name>
<dbReference type="EMBL" id="MT143612">
    <property type="protein sequence ID" value="QJA98838.1"/>
    <property type="molecule type" value="Genomic_DNA"/>
</dbReference>
<proteinExistence type="predicted"/>
<evidence type="ECO:0000313" key="1">
    <source>
        <dbReference type="EMBL" id="QJA88117.1"/>
    </source>
</evidence>
<accession>A0A6M3L0N2</accession>
<dbReference type="EMBL" id="MT142755">
    <property type="protein sequence ID" value="QJA88117.1"/>
    <property type="molecule type" value="Genomic_DNA"/>
</dbReference>
<protein>
    <submittedName>
        <fullName evidence="1">Uncharacterized protein</fullName>
    </submittedName>
</protein>
<organism evidence="1">
    <name type="scientific">viral metagenome</name>
    <dbReference type="NCBI Taxonomy" id="1070528"/>
    <lineage>
        <taxon>unclassified sequences</taxon>
        <taxon>metagenomes</taxon>
        <taxon>organismal metagenomes</taxon>
    </lineage>
</organism>
<evidence type="ECO:0000313" key="3">
    <source>
        <dbReference type="EMBL" id="QJB02485.1"/>
    </source>
</evidence>
<dbReference type="EMBL" id="MT143787">
    <property type="protein sequence ID" value="QJB02485.1"/>
    <property type="molecule type" value="Genomic_DNA"/>
</dbReference>
<dbReference type="AlphaFoldDB" id="A0A6M3L0N2"/>
<evidence type="ECO:0000313" key="2">
    <source>
        <dbReference type="EMBL" id="QJA98838.1"/>
    </source>
</evidence>
<gene>
    <name evidence="2" type="ORF">MM171A01476_0005</name>
    <name evidence="3" type="ORF">MM171B01244_0005</name>
    <name evidence="1" type="ORF">MM415B02825_0005</name>
</gene>
<sequence>MNHLRNGYQNGGRWVYAANYADFENIYICGISLDQCVMRRPEGYIWTPHPNKFVVRNCTMQGGGYLTPIEYVRRWMASGYAPTPDVIANQKLYEGLVLSYMRRHSSFYEAYDAGTFDNMEQLETYAAYFLAVNEINWVDWKTT</sequence>